<keyword evidence="3" id="KW-1185">Reference proteome</keyword>
<gene>
    <name evidence="2" type="ORF">GMARGA_LOCUS35586</name>
</gene>
<comment type="caution">
    <text evidence="2">The sequence shown here is derived from an EMBL/GenBank/DDBJ whole genome shotgun (WGS) entry which is preliminary data.</text>
</comment>
<accession>A0ABN7WVW9</accession>
<reference evidence="2 3" key="1">
    <citation type="submission" date="2021-06" db="EMBL/GenBank/DDBJ databases">
        <authorList>
            <person name="Kallberg Y."/>
            <person name="Tangrot J."/>
            <person name="Rosling A."/>
        </authorList>
    </citation>
    <scope>NUCLEOTIDE SEQUENCE [LARGE SCALE GENOMIC DNA]</scope>
    <source>
        <strain evidence="2 3">120-4 pot B 10/14</strain>
    </source>
</reference>
<feature type="non-terminal residue" evidence="2">
    <location>
        <position position="148"/>
    </location>
</feature>
<protein>
    <submittedName>
        <fullName evidence="2">38771_t:CDS:1</fullName>
    </submittedName>
</protein>
<evidence type="ECO:0000256" key="1">
    <source>
        <dbReference type="SAM" id="MobiDB-lite"/>
    </source>
</evidence>
<name>A0ABN7WVW9_GIGMA</name>
<sequence length="148" mass="17089">MPETSKLEESKSDNELQDETTNDNDNVALLLEDLSAETNLVVQELSNNIEEYIQMIDQLAATEDILTDEGIIKMVMDEFHDKETNNDDNNEEPLPSPITITKPVEALKKVIRFNENGLIMLRKKLKEWQYEKDKSKKQTSILSFFNKP</sequence>
<evidence type="ECO:0000313" key="3">
    <source>
        <dbReference type="Proteomes" id="UP000789901"/>
    </source>
</evidence>
<dbReference type="Proteomes" id="UP000789901">
    <property type="component" value="Unassembled WGS sequence"/>
</dbReference>
<proteinExistence type="predicted"/>
<feature type="region of interest" description="Disordered" evidence="1">
    <location>
        <begin position="1"/>
        <end position="22"/>
    </location>
</feature>
<feature type="compositionally biased region" description="Basic and acidic residues" evidence="1">
    <location>
        <begin position="1"/>
        <end position="14"/>
    </location>
</feature>
<dbReference type="EMBL" id="CAJVQB010066654">
    <property type="protein sequence ID" value="CAG8841716.1"/>
    <property type="molecule type" value="Genomic_DNA"/>
</dbReference>
<evidence type="ECO:0000313" key="2">
    <source>
        <dbReference type="EMBL" id="CAG8841716.1"/>
    </source>
</evidence>
<organism evidence="2 3">
    <name type="scientific">Gigaspora margarita</name>
    <dbReference type="NCBI Taxonomy" id="4874"/>
    <lineage>
        <taxon>Eukaryota</taxon>
        <taxon>Fungi</taxon>
        <taxon>Fungi incertae sedis</taxon>
        <taxon>Mucoromycota</taxon>
        <taxon>Glomeromycotina</taxon>
        <taxon>Glomeromycetes</taxon>
        <taxon>Diversisporales</taxon>
        <taxon>Gigasporaceae</taxon>
        <taxon>Gigaspora</taxon>
    </lineage>
</organism>